<feature type="transmembrane region" description="Helical" evidence="5">
    <location>
        <begin position="33"/>
        <end position="54"/>
    </location>
</feature>
<feature type="transmembrane region" description="Helical" evidence="5">
    <location>
        <begin position="94"/>
        <end position="115"/>
    </location>
</feature>
<sequence>MHFLLDLLLAIAVSVDCLTIAFTLSTLSRKRKQLFMLLVSGCHFLFPYVGLLVIGMYPERLFQFIDVMSGTIFFSLGLYNLFNGFSDEEPTFVARSVILLALMVSLDSLFIGLVVYERTLRLALLFSVMSLGFCMIGFYIGKQVEKIMGPFFHVLRGMIFIGFGTVVLFF</sequence>
<evidence type="ECO:0000256" key="1">
    <source>
        <dbReference type="ARBA" id="ARBA00022475"/>
    </source>
</evidence>
<keyword evidence="3 5" id="KW-1133">Transmembrane helix</keyword>
<dbReference type="STRING" id="306541.SAMN05421668_1273"/>
<dbReference type="RefSeq" id="WP_062320352.1">
    <property type="nucleotide sequence ID" value="NZ_BJWJ01000028.1"/>
</dbReference>
<protein>
    <submittedName>
        <fullName evidence="7">Putative Mn2+ efflux pump MntP</fullName>
    </submittedName>
</protein>
<dbReference type="PANTHER" id="PTHR35529">
    <property type="entry name" value="MANGANESE EFFLUX PUMP MNTP-RELATED"/>
    <property type="match status" value="1"/>
</dbReference>
<evidence type="ECO:0000256" key="4">
    <source>
        <dbReference type="ARBA" id="ARBA00023136"/>
    </source>
</evidence>
<proteinExistence type="predicted"/>
<reference evidence="7 8" key="1">
    <citation type="submission" date="2016-10" db="EMBL/GenBank/DDBJ databases">
        <authorList>
            <person name="de Groot N.N."/>
        </authorList>
    </citation>
    <scope>NUCLEOTIDE SEQUENCE [LARGE SCALE GENOMIC DNA]</scope>
    <source>
        <strain evidence="7 8">DSM 17074</strain>
    </source>
</reference>
<dbReference type="InterPro" id="IPR003810">
    <property type="entry name" value="Mntp/YtaF"/>
</dbReference>
<dbReference type="Proteomes" id="UP000321773">
    <property type="component" value="Unassembled WGS sequence"/>
</dbReference>
<feature type="transmembrane region" description="Helical" evidence="5">
    <location>
        <begin position="61"/>
        <end position="82"/>
    </location>
</feature>
<evidence type="ECO:0000313" key="9">
    <source>
        <dbReference type="Proteomes" id="UP000321773"/>
    </source>
</evidence>
<keyword evidence="1" id="KW-1003">Cell membrane</keyword>
<keyword evidence="4 5" id="KW-0472">Membrane</keyword>
<keyword evidence="2 5" id="KW-0812">Transmembrane</keyword>
<accession>A0A1I6UI64</accession>
<organism evidence="7 8">
    <name type="scientific">Halolactibacillus miurensis</name>
    <dbReference type="NCBI Taxonomy" id="306541"/>
    <lineage>
        <taxon>Bacteria</taxon>
        <taxon>Bacillati</taxon>
        <taxon>Bacillota</taxon>
        <taxon>Bacilli</taxon>
        <taxon>Bacillales</taxon>
        <taxon>Bacillaceae</taxon>
        <taxon>Halolactibacillus</taxon>
    </lineage>
</organism>
<dbReference type="OrthoDB" id="1679700at2"/>
<evidence type="ECO:0000256" key="3">
    <source>
        <dbReference type="ARBA" id="ARBA00022989"/>
    </source>
</evidence>
<evidence type="ECO:0000313" key="7">
    <source>
        <dbReference type="EMBL" id="SFT01098.1"/>
    </source>
</evidence>
<dbReference type="AlphaFoldDB" id="A0A1I6UI64"/>
<evidence type="ECO:0000256" key="5">
    <source>
        <dbReference type="SAM" id="Phobius"/>
    </source>
</evidence>
<dbReference type="PANTHER" id="PTHR35529:SF1">
    <property type="entry name" value="MANGANESE EFFLUX PUMP MNTP-RELATED"/>
    <property type="match status" value="1"/>
</dbReference>
<dbReference type="Pfam" id="PF02659">
    <property type="entry name" value="Mntp"/>
    <property type="match status" value="1"/>
</dbReference>
<dbReference type="Proteomes" id="UP000199139">
    <property type="component" value="Unassembled WGS sequence"/>
</dbReference>
<name>A0A1I6UI64_9BACI</name>
<dbReference type="EMBL" id="BJWJ01000028">
    <property type="protein sequence ID" value="GEM05297.1"/>
    <property type="molecule type" value="Genomic_DNA"/>
</dbReference>
<dbReference type="EMBL" id="FPAI01000027">
    <property type="protein sequence ID" value="SFT01098.1"/>
    <property type="molecule type" value="Genomic_DNA"/>
</dbReference>
<evidence type="ECO:0000313" key="6">
    <source>
        <dbReference type="EMBL" id="GEM05297.1"/>
    </source>
</evidence>
<feature type="transmembrane region" description="Helical" evidence="5">
    <location>
        <begin position="147"/>
        <end position="169"/>
    </location>
</feature>
<evidence type="ECO:0000313" key="8">
    <source>
        <dbReference type="Proteomes" id="UP000199139"/>
    </source>
</evidence>
<keyword evidence="9" id="KW-1185">Reference proteome</keyword>
<gene>
    <name evidence="6" type="ORF">HMI01_22850</name>
    <name evidence="7" type="ORF">SAMN05421668_1273</name>
</gene>
<reference evidence="6 9" key="2">
    <citation type="submission" date="2019-07" db="EMBL/GenBank/DDBJ databases">
        <title>Whole genome shotgun sequence of Halolactibacillus miurensis NBRC 100873.</title>
        <authorList>
            <person name="Hosoyama A."/>
            <person name="Uohara A."/>
            <person name="Ohji S."/>
            <person name="Ichikawa N."/>
        </authorList>
    </citation>
    <scope>NUCLEOTIDE SEQUENCE [LARGE SCALE GENOMIC DNA]</scope>
    <source>
        <strain evidence="6 9">NBRC 100873</strain>
    </source>
</reference>
<evidence type="ECO:0000256" key="2">
    <source>
        <dbReference type="ARBA" id="ARBA00022692"/>
    </source>
</evidence>
<feature type="transmembrane region" description="Helical" evidence="5">
    <location>
        <begin position="122"/>
        <end position="141"/>
    </location>
</feature>